<organism evidence="13 14">
    <name type="scientific">Streptococcus uberis (strain ATCC BAA-854 / 0140J)</name>
    <dbReference type="NCBI Taxonomy" id="218495"/>
    <lineage>
        <taxon>Bacteria</taxon>
        <taxon>Bacillati</taxon>
        <taxon>Bacillota</taxon>
        <taxon>Bacilli</taxon>
        <taxon>Lactobacillales</taxon>
        <taxon>Streptococcaceae</taxon>
        <taxon>Streptococcus</taxon>
    </lineage>
</organism>
<keyword evidence="9" id="KW-0406">Ion transport</keyword>
<name>B9DSU8_STRU0</name>
<dbReference type="GO" id="GO:0042910">
    <property type="term" value="F:xenobiotic transmembrane transporter activity"/>
    <property type="evidence" value="ECO:0007669"/>
    <property type="project" value="InterPro"/>
</dbReference>
<dbReference type="HOGENOM" id="CLU_012893_5_3_9"/>
<dbReference type="GO" id="GO:0015297">
    <property type="term" value="F:antiporter activity"/>
    <property type="evidence" value="ECO:0007669"/>
    <property type="project" value="UniProtKB-KW"/>
</dbReference>
<dbReference type="PIRSF" id="PIRSF006603">
    <property type="entry name" value="DinF"/>
    <property type="match status" value="1"/>
</dbReference>
<dbReference type="RefSeq" id="WP_012657632.1">
    <property type="nucleotide sequence ID" value="NC_012004.1"/>
</dbReference>
<dbReference type="EMBL" id="AM946015">
    <property type="protein sequence ID" value="CAR40434.1"/>
    <property type="molecule type" value="Genomic_DNA"/>
</dbReference>
<dbReference type="GO" id="GO:0006811">
    <property type="term" value="P:monoatomic ion transport"/>
    <property type="evidence" value="ECO:0007669"/>
    <property type="project" value="UniProtKB-KW"/>
</dbReference>
<evidence type="ECO:0000313" key="13">
    <source>
        <dbReference type="EMBL" id="CAR40434.1"/>
    </source>
</evidence>
<feature type="transmembrane region" description="Helical" evidence="12">
    <location>
        <begin position="339"/>
        <end position="359"/>
    </location>
</feature>
<keyword evidence="5" id="KW-0050">Antiport</keyword>
<accession>B9DSU8</accession>
<evidence type="ECO:0000256" key="7">
    <source>
        <dbReference type="ARBA" id="ARBA00022692"/>
    </source>
</evidence>
<dbReference type="AlphaFoldDB" id="B9DSU8"/>
<dbReference type="PANTHER" id="PTHR43298:SF4">
    <property type="entry name" value="DRUG_SODIUM ANTIPORTER"/>
    <property type="match status" value="1"/>
</dbReference>
<keyword evidence="7 12" id="KW-0812">Transmembrane</keyword>
<feature type="transmembrane region" description="Helical" evidence="12">
    <location>
        <begin position="20"/>
        <end position="46"/>
    </location>
</feature>
<evidence type="ECO:0000256" key="3">
    <source>
        <dbReference type="ARBA" id="ARBA00020268"/>
    </source>
</evidence>
<evidence type="ECO:0000256" key="9">
    <source>
        <dbReference type="ARBA" id="ARBA00023065"/>
    </source>
</evidence>
<feature type="transmembrane region" description="Helical" evidence="12">
    <location>
        <begin position="125"/>
        <end position="147"/>
    </location>
</feature>
<evidence type="ECO:0000256" key="8">
    <source>
        <dbReference type="ARBA" id="ARBA00022989"/>
    </source>
</evidence>
<dbReference type="PANTHER" id="PTHR43298">
    <property type="entry name" value="MULTIDRUG RESISTANCE PROTEIN NORM-RELATED"/>
    <property type="match status" value="1"/>
</dbReference>
<dbReference type="eggNOG" id="COG0534">
    <property type="taxonomic scope" value="Bacteria"/>
</dbReference>
<evidence type="ECO:0000256" key="2">
    <source>
        <dbReference type="ARBA" id="ARBA00004651"/>
    </source>
</evidence>
<protein>
    <recommendedName>
        <fullName evidence="3">Probable multidrug resistance protein NorM</fullName>
    </recommendedName>
    <alternativeName>
        <fullName evidence="11">Multidrug-efflux transporter</fullName>
    </alternativeName>
</protein>
<dbReference type="InterPro" id="IPR050222">
    <property type="entry name" value="MATE_MdtK"/>
</dbReference>
<keyword evidence="8 12" id="KW-1133">Transmembrane helix</keyword>
<evidence type="ECO:0000256" key="11">
    <source>
        <dbReference type="ARBA" id="ARBA00031636"/>
    </source>
</evidence>
<keyword evidence="6" id="KW-1003">Cell membrane</keyword>
<proteinExistence type="predicted"/>
<feature type="transmembrane region" description="Helical" evidence="12">
    <location>
        <begin position="190"/>
        <end position="210"/>
    </location>
</feature>
<dbReference type="NCBIfam" id="TIGR00797">
    <property type="entry name" value="matE"/>
    <property type="match status" value="1"/>
</dbReference>
<evidence type="ECO:0000256" key="4">
    <source>
        <dbReference type="ARBA" id="ARBA00022448"/>
    </source>
</evidence>
<keyword evidence="14" id="KW-1185">Reference proteome</keyword>
<feature type="transmembrane region" description="Helical" evidence="12">
    <location>
        <begin position="84"/>
        <end position="105"/>
    </location>
</feature>
<feature type="transmembrane region" description="Helical" evidence="12">
    <location>
        <begin position="371"/>
        <end position="390"/>
    </location>
</feature>
<feature type="transmembrane region" description="Helical" evidence="12">
    <location>
        <begin position="307"/>
        <end position="327"/>
    </location>
</feature>
<evidence type="ECO:0000313" key="14">
    <source>
        <dbReference type="Proteomes" id="UP000000449"/>
    </source>
</evidence>
<evidence type="ECO:0000256" key="6">
    <source>
        <dbReference type="ARBA" id="ARBA00022475"/>
    </source>
</evidence>
<keyword evidence="4" id="KW-0813">Transport</keyword>
<dbReference type="GO" id="GO:0005886">
    <property type="term" value="C:plasma membrane"/>
    <property type="evidence" value="ECO:0007669"/>
    <property type="project" value="UniProtKB-SubCell"/>
</dbReference>
<gene>
    <name evidence="13" type="ordered locus">SUB0066</name>
</gene>
<evidence type="ECO:0000256" key="5">
    <source>
        <dbReference type="ARBA" id="ARBA00022449"/>
    </source>
</evidence>
<reference evidence="14" key="1">
    <citation type="journal article" date="2009" name="BMC Genomics">
        <title>Evidence for niche adaptation in the genome of the bovine pathogen Streptococcus uberis.</title>
        <authorList>
            <person name="Ward P.N."/>
            <person name="Holden M.T.G."/>
            <person name="Leigh J.A."/>
            <person name="Lennard N."/>
            <person name="Bignell A."/>
            <person name="Barron A."/>
            <person name="Clark L."/>
            <person name="Quail M.A."/>
            <person name="Woodward J."/>
            <person name="Barrell B.G."/>
            <person name="Egan S.A."/>
            <person name="Field T.R."/>
            <person name="Maskell D."/>
            <person name="Kehoe M."/>
            <person name="Dowson C.G."/>
            <person name="Chanter N."/>
            <person name="Whatmore A.M."/>
            <person name="Bentley S.D."/>
            <person name="Parkhill J."/>
        </authorList>
    </citation>
    <scope>NUCLEOTIDE SEQUENCE [LARGE SCALE GENOMIC DNA]</scope>
    <source>
        <strain evidence="14">ATCC BAA-854 / 0140J</strain>
    </source>
</reference>
<feature type="transmembrane region" description="Helical" evidence="12">
    <location>
        <begin position="266"/>
        <end position="287"/>
    </location>
</feature>
<dbReference type="InterPro" id="IPR002528">
    <property type="entry name" value="MATE_fam"/>
</dbReference>
<dbReference type="KEGG" id="sub:SUB0066"/>
<dbReference type="Proteomes" id="UP000000449">
    <property type="component" value="Chromosome"/>
</dbReference>
<keyword evidence="10 12" id="KW-0472">Membrane</keyword>
<comment type="function">
    <text evidence="1">Multidrug efflux pump.</text>
</comment>
<dbReference type="STRING" id="218495.SUB0066"/>
<comment type="subcellular location">
    <subcellularLocation>
        <location evidence="2">Cell membrane</location>
        <topology evidence="2">Multi-pass membrane protein</topology>
    </subcellularLocation>
</comment>
<dbReference type="InterPro" id="IPR048279">
    <property type="entry name" value="MdtK-like"/>
</dbReference>
<dbReference type="Pfam" id="PF01554">
    <property type="entry name" value="MatE"/>
    <property type="match status" value="2"/>
</dbReference>
<feature type="transmembrane region" description="Helical" evidence="12">
    <location>
        <begin position="240"/>
        <end position="259"/>
    </location>
</feature>
<evidence type="ECO:0000256" key="1">
    <source>
        <dbReference type="ARBA" id="ARBA00003408"/>
    </source>
</evidence>
<sequence length="428" mass="46780">MTYRKRILQIALPAMAENVLQMLMGVIDNYFVAHISLAAVSGVAIANNIITLYQALFIAMGSAISSLLARSIGQGDEGRELKYMADAIMLTLLLSIFIGLLNLVFGRPILVALGARSQVLGNGYSYLLVVGGQMVALAMLTTLGAIVRVKGLAKIPMHVSLLTTILNALMSGLSIYVFDLGVLGVAWSTVLSRWIGIMILASFLPMGAIIRKMKVRLNLEMLSLALPAAGERIMMRLGDLFILMIVVHLGTRIVAGNAIGESISQFNYMPGMAVATATLIPIAQFLGSQKDDDIEPFVKEAFKLSTIIMVIFSLFIFLLSSTLIAYFTEDKIASNAARVVLFFSMISAPATSGTLVYTAVWQGFGNSKLPFYATTIGMWFVRILLGYFLAIQLRLGLEGVWLATAMDNSSRWFILKRQFDKREKFQAN</sequence>
<evidence type="ECO:0000256" key="12">
    <source>
        <dbReference type="SAM" id="Phobius"/>
    </source>
</evidence>
<evidence type="ECO:0000256" key="10">
    <source>
        <dbReference type="ARBA" id="ARBA00023136"/>
    </source>
</evidence>
<feature type="transmembrane region" description="Helical" evidence="12">
    <location>
        <begin position="159"/>
        <end position="178"/>
    </location>
</feature>